<dbReference type="EMBL" id="VGIY01000394">
    <property type="protein sequence ID" value="MBM3318544.1"/>
    <property type="molecule type" value="Genomic_DNA"/>
</dbReference>
<feature type="transmembrane region" description="Helical" evidence="1">
    <location>
        <begin position="187"/>
        <end position="205"/>
    </location>
</feature>
<gene>
    <name evidence="2" type="ORF">FJY75_11900</name>
</gene>
<evidence type="ECO:0000313" key="2">
    <source>
        <dbReference type="EMBL" id="MBM3318544.1"/>
    </source>
</evidence>
<protein>
    <submittedName>
        <fullName evidence="2">Uncharacterized protein</fullName>
    </submittedName>
</protein>
<dbReference type="AlphaFoldDB" id="A0A937XCP7"/>
<sequence length="214" mass="23243">MKRELPRILTLVTGVFLALQYFVPHRASATVYETLMDWLIIVGIFAILLGIAGLVRLHSGKIRSRQTNWPFSIVLLAGLFGMIFLGFWGQDLGSPFVTAYFQVLNPVQATMFAMLAFYIASAAYRAFRGRTLLATILLLSAVIVMLGRVPLGELLWPPVTIGSLRIPGVGEISDWLVNVPNLAAKRAIFVGLGLGGAATALKVILGIEAPHLRG</sequence>
<evidence type="ECO:0000256" key="1">
    <source>
        <dbReference type="SAM" id="Phobius"/>
    </source>
</evidence>
<proteinExistence type="predicted"/>
<keyword evidence="1" id="KW-0472">Membrane</keyword>
<feature type="transmembrane region" description="Helical" evidence="1">
    <location>
        <begin position="132"/>
        <end position="151"/>
    </location>
</feature>
<keyword evidence="1" id="KW-1133">Transmembrane helix</keyword>
<name>A0A937XCP7_UNCEI</name>
<organism evidence="2 3">
    <name type="scientific">Eiseniibacteriota bacterium</name>
    <dbReference type="NCBI Taxonomy" id="2212470"/>
    <lineage>
        <taxon>Bacteria</taxon>
        <taxon>Candidatus Eiseniibacteriota</taxon>
    </lineage>
</organism>
<feature type="transmembrane region" description="Helical" evidence="1">
    <location>
        <begin position="39"/>
        <end position="57"/>
    </location>
</feature>
<reference evidence="2" key="1">
    <citation type="submission" date="2019-03" db="EMBL/GenBank/DDBJ databases">
        <title>Lake Tanganyika Metagenome-Assembled Genomes (MAGs).</title>
        <authorList>
            <person name="Tran P."/>
        </authorList>
    </citation>
    <scope>NUCLEOTIDE SEQUENCE</scope>
    <source>
        <strain evidence="2">M_DeepCast_400m_m2_100</strain>
    </source>
</reference>
<dbReference type="Proteomes" id="UP000748308">
    <property type="component" value="Unassembled WGS sequence"/>
</dbReference>
<accession>A0A937XCP7</accession>
<evidence type="ECO:0000313" key="3">
    <source>
        <dbReference type="Proteomes" id="UP000748308"/>
    </source>
</evidence>
<keyword evidence="1" id="KW-0812">Transmembrane</keyword>
<comment type="caution">
    <text evidence="2">The sequence shown here is derived from an EMBL/GenBank/DDBJ whole genome shotgun (WGS) entry which is preliminary data.</text>
</comment>
<feature type="transmembrane region" description="Helical" evidence="1">
    <location>
        <begin position="69"/>
        <end position="88"/>
    </location>
</feature>
<feature type="transmembrane region" description="Helical" evidence="1">
    <location>
        <begin position="100"/>
        <end position="120"/>
    </location>
</feature>